<sequence length="216" mass="22506">MTSVQAQSLQNTETASSGDRAIDGARRRVRWLAIAVVLGAAILGCGSSGATSNAETTPTNASPETTETTVDPELGVKLDFGPPASCGDVDVDVVTRALGTDATFLGVDPSGCGFTAGQWTLGVRVDPYDPDATGALKTSPSLSGTSVPNQTFLTNDRSGRWQVRSTLIVKEQLYTFQLVNSASGSDTYPPTEGEPLRPVTELTALRLIEGIAATSR</sequence>
<protein>
    <submittedName>
        <fullName evidence="3">Unannotated protein</fullName>
    </submittedName>
</protein>
<feature type="transmembrane region" description="Helical" evidence="2">
    <location>
        <begin position="29"/>
        <end position="50"/>
    </location>
</feature>
<dbReference type="AlphaFoldDB" id="A0A6J6IIP8"/>
<proteinExistence type="predicted"/>
<evidence type="ECO:0000256" key="2">
    <source>
        <dbReference type="SAM" id="Phobius"/>
    </source>
</evidence>
<dbReference type="EMBL" id="CAEZUP010000133">
    <property type="protein sequence ID" value="CAB4624344.1"/>
    <property type="molecule type" value="Genomic_DNA"/>
</dbReference>
<reference evidence="3" key="1">
    <citation type="submission" date="2020-05" db="EMBL/GenBank/DDBJ databases">
        <authorList>
            <person name="Chiriac C."/>
            <person name="Salcher M."/>
            <person name="Ghai R."/>
            <person name="Kavagutti S V."/>
        </authorList>
    </citation>
    <scope>NUCLEOTIDE SEQUENCE</scope>
</reference>
<gene>
    <name evidence="3" type="ORF">UFOPK1835_02044</name>
</gene>
<feature type="region of interest" description="Disordered" evidence="1">
    <location>
        <begin position="48"/>
        <end position="68"/>
    </location>
</feature>
<keyword evidence="2" id="KW-0812">Transmembrane</keyword>
<keyword evidence="2" id="KW-0472">Membrane</keyword>
<organism evidence="3">
    <name type="scientific">freshwater metagenome</name>
    <dbReference type="NCBI Taxonomy" id="449393"/>
    <lineage>
        <taxon>unclassified sequences</taxon>
        <taxon>metagenomes</taxon>
        <taxon>ecological metagenomes</taxon>
    </lineage>
</organism>
<name>A0A6J6IIP8_9ZZZZ</name>
<evidence type="ECO:0000313" key="3">
    <source>
        <dbReference type="EMBL" id="CAB4624344.1"/>
    </source>
</evidence>
<accession>A0A6J6IIP8</accession>
<evidence type="ECO:0000256" key="1">
    <source>
        <dbReference type="SAM" id="MobiDB-lite"/>
    </source>
</evidence>
<keyword evidence="2" id="KW-1133">Transmembrane helix</keyword>